<reference evidence="2" key="2">
    <citation type="submission" date="2015-03" db="EMBL/GenBank/DDBJ databases">
        <title>The genome and structure of Sinorhizobium meliloti phage phiM9.</title>
        <authorList>
            <person name="Johnson M.C."/>
            <person name="Tatum K.B."/>
            <person name="Lynn J.S."/>
            <person name="Brewer T.E."/>
            <person name="Washburn B.K."/>
            <person name="Stroupe M.E."/>
            <person name="Jones K.M."/>
        </authorList>
    </citation>
    <scope>NUCLEOTIDE SEQUENCE [LARGE SCALE GENOMIC DNA]</scope>
</reference>
<dbReference type="Proteomes" id="UP000033804">
    <property type="component" value="Segment"/>
</dbReference>
<accession>A0A0F6R618</accession>
<name>A0A0F6R618_9CAUD</name>
<dbReference type="EMBL" id="KP881232">
    <property type="protein sequence ID" value="AKE44830.1"/>
    <property type="molecule type" value="Genomic_DNA"/>
</dbReference>
<proteinExistence type="predicted"/>
<gene>
    <name evidence="1" type="ORF">Sm_phiM9_203</name>
</gene>
<sequence>MIRKSFRIVNLVETRQAQYAVVIHMTKFLWWKRSSYAKYRAQKYGFCGGTHGIWYNEDSGHIASLEVGQELDAALRRKKFNGVTLV</sequence>
<protein>
    <submittedName>
        <fullName evidence="1">Uncharacterized protein</fullName>
    </submittedName>
</protein>
<organism evidence="1 2">
    <name type="scientific">Sinorhizobium phage phiM9</name>
    <dbReference type="NCBI Taxonomy" id="1636182"/>
    <lineage>
        <taxon>Viruses</taxon>
        <taxon>Duplodnaviria</taxon>
        <taxon>Heunggongvirae</taxon>
        <taxon>Uroviricota</taxon>
        <taxon>Caudoviricetes</taxon>
        <taxon>Pootjesviridae</taxon>
        <taxon>Emnonavirus</taxon>
        <taxon>Emnonavirus phiM9</taxon>
    </lineage>
</organism>
<dbReference type="RefSeq" id="YP_009189584.1">
    <property type="nucleotide sequence ID" value="NC_028676.1"/>
</dbReference>
<evidence type="ECO:0000313" key="1">
    <source>
        <dbReference type="EMBL" id="AKE44830.1"/>
    </source>
</evidence>
<dbReference type="GeneID" id="26517882"/>
<evidence type="ECO:0000313" key="2">
    <source>
        <dbReference type="Proteomes" id="UP000033804"/>
    </source>
</evidence>
<keyword evidence="2" id="KW-1185">Reference proteome</keyword>
<dbReference type="KEGG" id="vg:26517882"/>
<reference evidence="1 2" key="1">
    <citation type="journal article" date="2015" name="J. Virol.">
        <title>Sinorhizobium meliloti Phage ?M9 Defines a New Group of T4 Superfamily Phages with Unusual Genomic Features but a Common T=16 Capsid.</title>
        <authorList>
            <person name="Johnson M.C."/>
            <person name="Tatum K.B."/>
            <person name="Lynn J.S."/>
            <person name="Brewer T.E."/>
            <person name="Lu S."/>
            <person name="Washburn B.K."/>
            <person name="Stroupe M.E."/>
            <person name="Jones K.M."/>
        </authorList>
    </citation>
    <scope>NUCLEOTIDE SEQUENCE [LARGE SCALE GENOMIC DNA]</scope>
</reference>